<name>A0A3Q0ISF4_DIACI</name>
<sequence>MPLVQPTAEQSIHIRKELNEDENSRDKDLEHIKEWLKRQPHLPQFNGKGQLERGGIGEIETLKETLEENGPGRNRRNVQETSQKKEKGDRDYNEPNNKDEWQRENDDKEESKKAIEKNKSDIKNKDEFEGENDDKEESKKAIEKNKSDIKNKDEFEGENDDKEESKKAIQKNKINIKNRNEWDGENHDKEGSKMKEVDKRKSKKETEKRTKRTVRKRGLPLKDEIDIVRDPKDGTKGMNVKKINGRFGRDVYCIDRVGFKTDEEYEQETSRLEERNTTQDKMEETKVEEETEEAFDWSYVILLCPCLNQATSDTVCVRKCCFQYIDTLLHV</sequence>
<dbReference type="RefSeq" id="XP_026679202.1">
    <property type="nucleotide sequence ID" value="XM_026823401.1"/>
</dbReference>
<reference evidence="3" key="1">
    <citation type="submission" date="2025-08" db="UniProtKB">
        <authorList>
            <consortium name="RefSeq"/>
        </authorList>
    </citation>
    <scope>IDENTIFICATION</scope>
</reference>
<dbReference type="KEGG" id="dci:103508940"/>
<feature type="compositionally biased region" description="Basic and acidic residues" evidence="1">
    <location>
        <begin position="136"/>
        <end position="154"/>
    </location>
</feature>
<gene>
    <name evidence="3" type="primary">LOC103508940</name>
</gene>
<accession>A0A3Q0ISF4</accession>
<protein>
    <submittedName>
        <fullName evidence="3">Uncharacterized protein DDB_G0286299-like</fullName>
    </submittedName>
</protein>
<evidence type="ECO:0000313" key="3">
    <source>
        <dbReference type="RefSeq" id="XP_026679202.1"/>
    </source>
</evidence>
<evidence type="ECO:0000256" key="1">
    <source>
        <dbReference type="SAM" id="MobiDB-lite"/>
    </source>
</evidence>
<keyword evidence="2" id="KW-1185">Reference proteome</keyword>
<dbReference type="AlphaFoldDB" id="A0A3Q0ISF4"/>
<organism evidence="2 3">
    <name type="scientific">Diaphorina citri</name>
    <name type="common">Asian citrus psyllid</name>
    <dbReference type="NCBI Taxonomy" id="121845"/>
    <lineage>
        <taxon>Eukaryota</taxon>
        <taxon>Metazoa</taxon>
        <taxon>Ecdysozoa</taxon>
        <taxon>Arthropoda</taxon>
        <taxon>Hexapoda</taxon>
        <taxon>Insecta</taxon>
        <taxon>Pterygota</taxon>
        <taxon>Neoptera</taxon>
        <taxon>Paraneoptera</taxon>
        <taxon>Hemiptera</taxon>
        <taxon>Sternorrhyncha</taxon>
        <taxon>Psylloidea</taxon>
        <taxon>Psyllidae</taxon>
        <taxon>Diaphorininae</taxon>
        <taxon>Diaphorina</taxon>
    </lineage>
</organism>
<feature type="compositionally biased region" description="Basic and acidic residues" evidence="1">
    <location>
        <begin position="178"/>
        <end position="208"/>
    </location>
</feature>
<feature type="compositionally biased region" description="Basic and acidic residues" evidence="1">
    <location>
        <begin position="12"/>
        <end position="26"/>
    </location>
</feature>
<dbReference type="Proteomes" id="UP000079169">
    <property type="component" value="Unplaced"/>
</dbReference>
<evidence type="ECO:0000313" key="2">
    <source>
        <dbReference type="Proteomes" id="UP000079169"/>
    </source>
</evidence>
<dbReference type="PaxDb" id="121845-A0A3Q0ISF4"/>
<feature type="compositionally biased region" description="Basic and acidic residues" evidence="1">
    <location>
        <begin position="82"/>
        <end position="127"/>
    </location>
</feature>
<feature type="region of interest" description="Disordered" evidence="1">
    <location>
        <begin position="1"/>
        <end position="26"/>
    </location>
</feature>
<feature type="region of interest" description="Disordered" evidence="1">
    <location>
        <begin position="64"/>
        <end position="214"/>
    </location>
</feature>
<dbReference type="GeneID" id="103508940"/>
<proteinExistence type="predicted"/>